<dbReference type="RefSeq" id="WP_006622275.1">
    <property type="nucleotide sequence ID" value="NZ_JBBWYZ010000028.1"/>
</dbReference>
<reference evidence="1 2" key="1">
    <citation type="journal article" date="2024" name="Front. Microbiol.">
        <title>Transcriptomic insights into the dominance of two phototrophs throughout the water column of a tropical hypersaline-alkaline crater lake (Dziani Dzaha, Mayotte).</title>
        <authorList>
            <person name="Duperron S."/>
            <person name="Halary S."/>
            <person name="Bouly J.-P."/>
            <person name="Roussel T."/>
            <person name="Hugoni M."/>
            <person name="Bruto M."/>
            <person name="Oger P."/>
            <person name="Duval C."/>
            <person name="Woo A."/>
            <person name="Jezequiel D."/>
            <person name="Ader M."/>
            <person name="Leboulanger C."/>
            <person name="Agogue H."/>
            <person name="Grossi V."/>
            <person name="Trousselier M."/>
            <person name="Bernard C."/>
        </authorList>
    </citation>
    <scope>NUCLEOTIDE SEQUENCE [LARGE SCALE GENOMIC DNA]</scope>
    <source>
        <strain evidence="1 2">PMC 851.14</strain>
    </source>
</reference>
<organism evidence="1 2">
    <name type="scientific">Limnospira fusiformis PMC 851.14</name>
    <dbReference type="NCBI Taxonomy" id="2219512"/>
    <lineage>
        <taxon>Bacteria</taxon>
        <taxon>Bacillati</taxon>
        <taxon>Cyanobacteriota</taxon>
        <taxon>Cyanophyceae</taxon>
        <taxon>Oscillatoriophycideae</taxon>
        <taxon>Oscillatoriales</taxon>
        <taxon>Sirenicapillariaceae</taxon>
        <taxon>Limnospira</taxon>
    </lineage>
</organism>
<sequence>MPPPPAAKEFIEASTRIISPAKAIANRRLPADIPRYSPHKRDGNAIATTAVVSSNG</sequence>
<name>A0ABU9EU90_LIMFS</name>
<proteinExistence type="predicted"/>
<comment type="caution">
    <text evidence="1">The sequence shown here is derived from an EMBL/GenBank/DDBJ whole genome shotgun (WGS) entry which is preliminary data.</text>
</comment>
<evidence type="ECO:0000313" key="1">
    <source>
        <dbReference type="EMBL" id="MEK9514977.1"/>
    </source>
</evidence>
<dbReference type="EMBL" id="JBBWYZ010000028">
    <property type="protein sequence ID" value="MEK9514977.1"/>
    <property type="molecule type" value="Genomic_DNA"/>
</dbReference>
<protein>
    <submittedName>
        <fullName evidence="1">Uncharacterized protein</fullName>
    </submittedName>
</protein>
<evidence type="ECO:0000313" key="2">
    <source>
        <dbReference type="Proteomes" id="UP001387447"/>
    </source>
</evidence>
<accession>A0ABU9EU90</accession>
<gene>
    <name evidence="1" type="ORF">AAEJ74_25965</name>
</gene>
<keyword evidence="2" id="KW-1185">Reference proteome</keyword>
<dbReference type="Proteomes" id="UP001387447">
    <property type="component" value="Unassembled WGS sequence"/>
</dbReference>